<feature type="compositionally biased region" description="Polar residues" evidence="1">
    <location>
        <begin position="80"/>
        <end position="99"/>
    </location>
</feature>
<evidence type="ECO:0000313" key="2">
    <source>
        <dbReference type="EMBL" id="KAA8630074.1"/>
    </source>
</evidence>
<feature type="region of interest" description="Disordered" evidence="1">
    <location>
        <begin position="1"/>
        <end position="22"/>
    </location>
</feature>
<evidence type="ECO:0000313" key="3">
    <source>
        <dbReference type="Proteomes" id="UP000433876"/>
    </source>
</evidence>
<proteinExistence type="predicted"/>
<organism evidence="2 3">
    <name type="scientific">Sordaria macrospora</name>
    <dbReference type="NCBI Taxonomy" id="5147"/>
    <lineage>
        <taxon>Eukaryota</taxon>
        <taxon>Fungi</taxon>
        <taxon>Dikarya</taxon>
        <taxon>Ascomycota</taxon>
        <taxon>Pezizomycotina</taxon>
        <taxon>Sordariomycetes</taxon>
        <taxon>Sordariomycetidae</taxon>
        <taxon>Sordariales</taxon>
        <taxon>Sordariaceae</taxon>
        <taxon>Sordaria</taxon>
    </lineage>
</organism>
<dbReference type="Proteomes" id="UP000433876">
    <property type="component" value="Unassembled WGS sequence"/>
</dbReference>
<reference evidence="2 3" key="1">
    <citation type="submission" date="2017-07" db="EMBL/GenBank/DDBJ databases">
        <title>Genome sequence of the Sordaria macrospora wild type strain R19027.</title>
        <authorList>
            <person name="Nowrousian M."/>
            <person name="Teichert I."/>
            <person name="Kueck U."/>
        </authorList>
    </citation>
    <scope>NUCLEOTIDE SEQUENCE [LARGE SCALE GENOMIC DNA]</scope>
    <source>
        <strain evidence="2 3">R19027</strain>
        <tissue evidence="2">Mycelium</tissue>
    </source>
</reference>
<feature type="region of interest" description="Disordered" evidence="1">
    <location>
        <begin position="80"/>
        <end position="104"/>
    </location>
</feature>
<accession>A0A8S8ZHF5</accession>
<protein>
    <submittedName>
        <fullName evidence="2">Uncharacterized protein</fullName>
    </submittedName>
</protein>
<gene>
    <name evidence="2" type="ORF">SMACR_12868</name>
</gene>
<evidence type="ECO:0000256" key="1">
    <source>
        <dbReference type="SAM" id="MobiDB-lite"/>
    </source>
</evidence>
<dbReference type="AlphaFoldDB" id="A0A8S8ZHF5"/>
<name>A0A8S8ZHF5_SORMA</name>
<comment type="caution">
    <text evidence="2">The sequence shown here is derived from an EMBL/GenBank/DDBJ whole genome shotgun (WGS) entry which is preliminary data.</text>
</comment>
<sequence length="197" mass="21816">MHVDAAGAASSPKDGRDRKSQLPTDSIRALAVYQRLPFGAFALNQTLSAVVYPRSADKVSFPSSSFLLFLSSSTSHLPYTGNNKPAHQTLNHQPSSSTMYAPPQRPDFVPQDIWDREMGRATSGLPSLTIKIDMLLFNPSPAGLPQDWPTDIQIDQYVRQTPTVSYRARLVNGQADFRPVQVLQLASRGRCRGRRAY</sequence>
<dbReference type="EMBL" id="NMPR01000115">
    <property type="protein sequence ID" value="KAA8630074.1"/>
    <property type="molecule type" value="Genomic_DNA"/>
</dbReference>